<name>A0A7U7UMD1_CAMCO</name>
<proteinExistence type="predicted"/>
<dbReference type="AlphaFoldDB" id="A0A7U7UMD1"/>
<accession>A0A7U7UMD1</accession>
<organism evidence="1 2">
    <name type="scientific">Campylobacter coli</name>
    <dbReference type="NCBI Taxonomy" id="195"/>
    <lineage>
        <taxon>Bacteria</taxon>
        <taxon>Pseudomonadati</taxon>
        <taxon>Campylobacterota</taxon>
        <taxon>Epsilonproteobacteria</taxon>
        <taxon>Campylobacterales</taxon>
        <taxon>Campylobacteraceae</taxon>
        <taxon>Campylobacter</taxon>
    </lineage>
</organism>
<reference evidence="1 2" key="1">
    <citation type="submission" date="2018-05" db="EMBL/GenBank/DDBJ databases">
        <authorList>
            <consortium name="NARMS: The National Antimicrobial Resistance Monitoring System"/>
        </authorList>
    </citation>
    <scope>NUCLEOTIDE SEQUENCE [LARGE SCALE GENOMIC DNA]</scope>
    <source>
        <strain evidence="1 2">FSIS1609200</strain>
    </source>
</reference>
<evidence type="ECO:0000313" key="2">
    <source>
        <dbReference type="Proteomes" id="UP000557830"/>
    </source>
</evidence>
<sequence>MYKTKEIKKFIERIKDISNAEQRYMYDYQSYDCEVADLFKAQLEQNIDLCLNFYRNQENNKYFEIAHPIHNEIKTRVVASVGEWQSVTFLIDENNKYPWLFISDRCAIDYIITLDKIYTFPFAGLASILNLENWIYEAIKDQELFFCDITWGFRFCDRWPWHDFYECKANFLALDTNKNIKDKDNSFFIPRRYMKKKSTHEVYLRAKGLPVYIYHHKETPWHFIHMGKQMLQEVIEHQDRLVDNDECNLIIWLSLTSTNWGKRWIEQVEGSASIIIELLKYFPKIKVYFDGLCSYETNKNIPVDAKSSEIEISLKQKLNIFIDSNKILFHSLDGLNFKEKISFCISSDVAIAEPGSAAIIPSLICQKPCIFYGNFTYLEQVSVANPVAISRCILKEFLLEDHSMPPLNNWSGNYPYHIAWQHLFNLIVEVLKEIKDVKMYKLEVPPVELVAKQYKLEQELGIKLLIENVALYDKLEQRIDNLISHNDNNLTKILDYNTDNILNFNLQIKNQIILNLENKIKEMEFKLKFG</sequence>
<dbReference type="Proteomes" id="UP000557830">
    <property type="component" value="Unassembled WGS sequence"/>
</dbReference>
<dbReference type="EMBL" id="AABUYW010000043">
    <property type="protein sequence ID" value="EAJ1077880.1"/>
    <property type="molecule type" value="Genomic_DNA"/>
</dbReference>
<evidence type="ECO:0000313" key="1">
    <source>
        <dbReference type="EMBL" id="EAJ1077880.1"/>
    </source>
</evidence>
<feature type="non-terminal residue" evidence="1">
    <location>
        <position position="530"/>
    </location>
</feature>
<protein>
    <submittedName>
        <fullName evidence="1">Uncharacterized protein</fullName>
    </submittedName>
</protein>
<comment type="caution">
    <text evidence="1">The sequence shown here is derived from an EMBL/GenBank/DDBJ whole genome shotgun (WGS) entry which is preliminary data.</text>
</comment>
<gene>
    <name evidence="1" type="ORF">BU953_09820</name>
</gene>